<dbReference type="InterPro" id="IPR008271">
    <property type="entry name" value="Ser/Thr_kinase_AS"/>
</dbReference>
<dbReference type="PANTHER" id="PTHR24351">
    <property type="entry name" value="RIBOSOMAL PROTEIN S6 KINASE"/>
    <property type="match status" value="1"/>
</dbReference>
<comment type="catalytic activity">
    <reaction evidence="21">
        <text>L-threonyl-[protein] + ATP = O-phospho-L-threonyl-[protein] + ADP + H(+)</text>
        <dbReference type="Rhea" id="RHEA:46608"/>
        <dbReference type="Rhea" id="RHEA-COMP:11060"/>
        <dbReference type="Rhea" id="RHEA-COMP:11605"/>
        <dbReference type="ChEBI" id="CHEBI:15378"/>
        <dbReference type="ChEBI" id="CHEBI:30013"/>
        <dbReference type="ChEBI" id="CHEBI:30616"/>
        <dbReference type="ChEBI" id="CHEBI:61977"/>
        <dbReference type="ChEBI" id="CHEBI:456216"/>
        <dbReference type="EC" id="2.7.11.13"/>
    </reaction>
</comment>
<evidence type="ECO:0000256" key="10">
    <source>
        <dbReference type="ARBA" id="ARBA00022553"/>
    </source>
</evidence>
<dbReference type="InterPro" id="IPR017892">
    <property type="entry name" value="Pkinase_C"/>
</dbReference>
<dbReference type="InterPro" id="IPR000719">
    <property type="entry name" value="Prot_kinase_dom"/>
</dbReference>
<evidence type="ECO:0000256" key="2">
    <source>
        <dbReference type="ARBA" id="ARBA00004214"/>
    </source>
</evidence>
<dbReference type="PROSITE" id="PS51285">
    <property type="entry name" value="AGC_KINASE_CTER"/>
    <property type="match status" value="1"/>
</dbReference>
<dbReference type="SMART" id="SM00742">
    <property type="entry name" value="Hr1"/>
    <property type="match status" value="3"/>
</dbReference>
<reference evidence="28" key="1">
    <citation type="submission" date="2025-08" db="UniProtKB">
        <authorList>
            <consortium name="Ensembl"/>
        </authorList>
    </citation>
    <scope>IDENTIFICATION</scope>
</reference>
<dbReference type="FunFam" id="1.10.510.10:FF:000038">
    <property type="entry name" value="serine/threonine-protein kinase N2 isoform X1"/>
    <property type="match status" value="1"/>
</dbReference>
<evidence type="ECO:0000256" key="11">
    <source>
        <dbReference type="ARBA" id="ARBA00022679"/>
    </source>
</evidence>
<keyword evidence="29" id="KW-1185">Reference proteome</keyword>
<feature type="domain" description="REM-1" evidence="27">
    <location>
        <begin position="93"/>
        <end position="176"/>
    </location>
</feature>
<evidence type="ECO:0000256" key="1">
    <source>
        <dbReference type="ARBA" id="ARBA00004123"/>
    </source>
</evidence>
<dbReference type="GO" id="GO:0007165">
    <property type="term" value="P:signal transduction"/>
    <property type="evidence" value="ECO:0007669"/>
    <property type="project" value="InterPro"/>
</dbReference>
<dbReference type="PROSITE" id="PS00108">
    <property type="entry name" value="PROTEIN_KINASE_ST"/>
    <property type="match status" value="1"/>
</dbReference>
<evidence type="ECO:0000256" key="22">
    <source>
        <dbReference type="ARBA" id="ARBA00047470"/>
    </source>
</evidence>
<evidence type="ECO:0000256" key="14">
    <source>
        <dbReference type="ARBA" id="ARBA00022777"/>
    </source>
</evidence>
<dbReference type="CDD" id="cd05589">
    <property type="entry name" value="STKc_PKN"/>
    <property type="match status" value="1"/>
</dbReference>
<dbReference type="GO" id="GO:0005634">
    <property type="term" value="C:nucleus"/>
    <property type="evidence" value="ECO:0007669"/>
    <property type="project" value="UniProtKB-SubCell"/>
</dbReference>
<evidence type="ECO:0000256" key="12">
    <source>
        <dbReference type="ARBA" id="ARBA00022737"/>
    </source>
</evidence>
<dbReference type="Gene3D" id="3.30.200.20">
    <property type="entry name" value="Phosphorylase Kinase, domain 1"/>
    <property type="match status" value="1"/>
</dbReference>
<evidence type="ECO:0000256" key="8">
    <source>
        <dbReference type="ARBA" id="ARBA00022490"/>
    </source>
</evidence>
<comment type="subcellular location">
    <subcellularLocation>
        <location evidence="5">Cleavage furrow</location>
    </subcellularLocation>
    <subcellularLocation>
        <location evidence="4">Cytoplasm</location>
    </subcellularLocation>
    <subcellularLocation>
        <location evidence="3">Membrane</location>
    </subcellularLocation>
    <subcellularLocation>
        <location evidence="2">Midbody</location>
    </subcellularLocation>
    <subcellularLocation>
        <location evidence="1">Nucleus</location>
    </subcellularLocation>
</comment>
<dbReference type="PROSITE" id="PS50011">
    <property type="entry name" value="PROTEIN_KINASE_DOM"/>
    <property type="match status" value="1"/>
</dbReference>
<name>A0A8C8EZR5_ONCTS</name>
<dbReference type="InterPro" id="IPR011072">
    <property type="entry name" value="HR1_rho-bd"/>
</dbReference>
<evidence type="ECO:0000256" key="24">
    <source>
        <dbReference type="SAM" id="MobiDB-lite"/>
    </source>
</evidence>
<evidence type="ECO:0000256" key="23">
    <source>
        <dbReference type="PROSITE-ProRule" id="PRU01207"/>
    </source>
</evidence>
<dbReference type="FunFam" id="1.10.287.160:FF:000003">
    <property type="entry name" value="Putative serine/threonine-protein kinase N2"/>
    <property type="match status" value="1"/>
</dbReference>
<evidence type="ECO:0000256" key="6">
    <source>
        <dbReference type="ARBA" id="ARBA00005490"/>
    </source>
</evidence>
<keyword evidence="20" id="KW-0539">Nucleus</keyword>
<keyword evidence="8" id="KW-0963">Cytoplasm</keyword>
<keyword evidence="19" id="KW-0804">Transcription</keyword>
<dbReference type="GO" id="GO:0004697">
    <property type="term" value="F:diacylglycerol-dependent serine/threonine kinase activity"/>
    <property type="evidence" value="ECO:0007669"/>
    <property type="project" value="UniProtKB-EC"/>
</dbReference>
<dbReference type="AlphaFoldDB" id="A0A8C8EZR5"/>
<evidence type="ECO:0000256" key="9">
    <source>
        <dbReference type="ARBA" id="ARBA00022527"/>
    </source>
</evidence>
<evidence type="ECO:0000256" key="7">
    <source>
        <dbReference type="ARBA" id="ARBA00012429"/>
    </source>
</evidence>
<evidence type="ECO:0000256" key="21">
    <source>
        <dbReference type="ARBA" id="ARBA00047272"/>
    </source>
</evidence>
<evidence type="ECO:0000256" key="19">
    <source>
        <dbReference type="ARBA" id="ARBA00023163"/>
    </source>
</evidence>
<evidence type="ECO:0000313" key="28">
    <source>
        <dbReference type="Ensembl" id="ENSOTSP00005027365.2"/>
    </source>
</evidence>
<protein>
    <recommendedName>
        <fullName evidence="7">protein kinase C</fullName>
        <ecNumber evidence="7">2.7.11.13</ecNumber>
    </recommendedName>
</protein>
<dbReference type="Pfam" id="PF02185">
    <property type="entry name" value="HR1"/>
    <property type="match status" value="3"/>
</dbReference>
<evidence type="ECO:0000256" key="4">
    <source>
        <dbReference type="ARBA" id="ARBA00004496"/>
    </source>
</evidence>
<dbReference type="SUPFAM" id="SSF56112">
    <property type="entry name" value="Protein kinase-like (PK-like)"/>
    <property type="match status" value="1"/>
</dbReference>
<feature type="domain" description="Protein kinase" evidence="25">
    <location>
        <begin position="649"/>
        <end position="908"/>
    </location>
</feature>
<keyword evidence="16" id="KW-0805">Transcription regulation</keyword>
<evidence type="ECO:0000259" key="27">
    <source>
        <dbReference type="PROSITE" id="PS51860"/>
    </source>
</evidence>
<dbReference type="FunFam" id="3.30.200.20:FF:000058">
    <property type="entry name" value="Putative serine/threonine-protein kinase N2"/>
    <property type="match status" value="1"/>
</dbReference>
<dbReference type="GO" id="GO:0030496">
    <property type="term" value="C:midbody"/>
    <property type="evidence" value="ECO:0007669"/>
    <property type="project" value="UniProtKB-SubCell"/>
</dbReference>
<dbReference type="EC" id="2.7.11.13" evidence="7"/>
<feature type="region of interest" description="Disordered" evidence="24">
    <location>
        <begin position="172"/>
        <end position="192"/>
    </location>
</feature>
<dbReference type="InterPro" id="IPR011009">
    <property type="entry name" value="Kinase-like_dom_sf"/>
</dbReference>
<evidence type="ECO:0000259" key="25">
    <source>
        <dbReference type="PROSITE" id="PS50011"/>
    </source>
</evidence>
<dbReference type="FunFam" id="1.10.287.160:FF:000001">
    <property type="entry name" value="Putative serine/threonine-protein kinase N2"/>
    <property type="match status" value="1"/>
</dbReference>
<keyword evidence="13" id="KW-0547">Nucleotide-binding</keyword>
<gene>
    <name evidence="28" type="primary">pkn3</name>
</gene>
<proteinExistence type="inferred from homology"/>
<sequence>MSSYSINSDLAGGCQGVSEVWSDDSVFPLAFRQGGLFFYRAFVYKCSDWTKTGATCKHNTLPYTGPVVAICSYINRCQLATFHSSKVPSLPKHLPAGRLDGDILDPEFQQRLEDARTLLRQEIQRELKIKEAAERLRRAVTNRKSAAEVEGQLRASSRKLEQLHWELQELNTRAITPKPQKDTDGSTSPDPCRWEEVTSPLAGRICALKKQLTMETKVKQGAENIIQTYVSSSDRKMLSMAQQMLQDSRTKIELLRMQIVKVTQAREGERETISPLELRVAELRHHLKIEAAVAEGAKNVVKHLGGRKVQDRRALAEAQTRLQESSQKLDLLRLSLERRLAELPGDHPKLSVIKEELTLGASSPSLGLQLERRLEVRLMGCQDLQESVPGRCRMACITSTPGSPSEAKSLKMRAGLSGRSTNGKITKTDELSTEIIAVLKVDNRMVGRTHWRALSKDAWDQSFSIELERSRELEIGVYWRDWRALCGVKFLRLEDFLDNQRHGMCLYLEPQGMLFAEVTFINPVIEWHPKLQRQKRIFPKEKGKNFLRAAQMNMNFATWGRLMMSVLPPCNGSLQSMSPPLVGSDMAITSPPSMEKMVLSHSQPKALIPKEWTFLFSYTGLYSFKMFCKEKQKVQVVLPCFLLFGVHNLLTVLHLNPSHCPKVLLAEFKRSGKLYAIKALKKGDVVMRDEVDSLMCEKRIFETINSSHHPFLVNLHGCFQTADHVCFVMDYSPGGDLMTHIHTSIFTERQAQFYASCVLLGLEFLHQNKIVYRDLKLDNLLMDADGYVRIADFGLCKEGMGHGDRTSTFCGTPEFLAPEVLTDNNYTRCVDWWGLGVLIYEMLVGESPFPGDDEEEVFDSIVNDEVRYPRFLSPESVSITQKLLQKNPERRLGSGEPDANEVKKHRFFQGVDWAALLHKKVVPPFFPRIRTPGDVSNFDEEFTKLKPVLTPPQTPYFLTADQQEIFADF</sequence>
<keyword evidence="18" id="KW-0472">Membrane</keyword>
<keyword evidence="11" id="KW-0808">Transferase</keyword>
<dbReference type="GeneTree" id="ENSGT00940000164790"/>
<dbReference type="InterPro" id="IPR037313">
    <property type="entry name" value="PKN_HR1_1"/>
</dbReference>
<dbReference type="FunFam" id="1.10.287.160:FF:000002">
    <property type="entry name" value="Putative serine/threonine-protein kinase N2"/>
    <property type="match status" value="1"/>
</dbReference>
<organism evidence="28 29">
    <name type="scientific">Oncorhynchus tshawytscha</name>
    <name type="common">Chinook salmon</name>
    <name type="synonym">Salmo tshawytscha</name>
    <dbReference type="NCBI Taxonomy" id="74940"/>
    <lineage>
        <taxon>Eukaryota</taxon>
        <taxon>Metazoa</taxon>
        <taxon>Chordata</taxon>
        <taxon>Craniata</taxon>
        <taxon>Vertebrata</taxon>
        <taxon>Euteleostomi</taxon>
        <taxon>Actinopterygii</taxon>
        <taxon>Neopterygii</taxon>
        <taxon>Teleostei</taxon>
        <taxon>Protacanthopterygii</taxon>
        <taxon>Salmoniformes</taxon>
        <taxon>Salmonidae</taxon>
        <taxon>Salmoninae</taxon>
        <taxon>Oncorhynchus</taxon>
    </lineage>
</organism>
<evidence type="ECO:0000256" key="15">
    <source>
        <dbReference type="ARBA" id="ARBA00022840"/>
    </source>
</evidence>
<dbReference type="CDD" id="cd11622">
    <property type="entry name" value="HR1_PKN_1"/>
    <property type="match status" value="1"/>
</dbReference>
<dbReference type="SMART" id="SM00133">
    <property type="entry name" value="S_TK_X"/>
    <property type="match status" value="1"/>
</dbReference>
<keyword evidence="17 23" id="KW-0175">Coiled coil</keyword>
<evidence type="ECO:0000256" key="18">
    <source>
        <dbReference type="ARBA" id="ARBA00023136"/>
    </source>
</evidence>
<evidence type="ECO:0000256" key="13">
    <source>
        <dbReference type="ARBA" id="ARBA00022741"/>
    </source>
</evidence>
<dbReference type="PROSITE" id="PS51860">
    <property type="entry name" value="REM_1"/>
    <property type="match status" value="2"/>
</dbReference>
<feature type="domain" description="REM-1" evidence="27">
    <location>
        <begin position="265"/>
        <end position="345"/>
    </location>
</feature>
<evidence type="ECO:0000259" key="26">
    <source>
        <dbReference type="PROSITE" id="PS51285"/>
    </source>
</evidence>
<dbReference type="SUPFAM" id="SSF46585">
    <property type="entry name" value="HR1 repeat"/>
    <property type="match status" value="3"/>
</dbReference>
<comment type="similarity">
    <text evidence="6">Belongs to the protein kinase superfamily. AGC Ser/Thr protein kinase family. PKC subfamily.</text>
</comment>
<dbReference type="Ensembl" id="ENSOTST00005029559.2">
    <property type="protein sequence ID" value="ENSOTSP00005027365.2"/>
    <property type="gene ID" value="ENSOTSG00005012173.2"/>
</dbReference>
<keyword evidence="15" id="KW-0067">ATP-binding</keyword>
<evidence type="ECO:0000313" key="29">
    <source>
        <dbReference type="Proteomes" id="UP000694402"/>
    </source>
</evidence>
<dbReference type="GO" id="GO:0005524">
    <property type="term" value="F:ATP binding"/>
    <property type="evidence" value="ECO:0007669"/>
    <property type="project" value="UniProtKB-KW"/>
</dbReference>
<dbReference type="Pfam" id="PF00433">
    <property type="entry name" value="Pkinase_C"/>
    <property type="match status" value="1"/>
</dbReference>
<dbReference type="InterPro" id="IPR035892">
    <property type="entry name" value="C2_domain_sf"/>
</dbReference>
<evidence type="ECO:0000256" key="20">
    <source>
        <dbReference type="ARBA" id="ARBA00023242"/>
    </source>
</evidence>
<evidence type="ECO:0000256" key="17">
    <source>
        <dbReference type="ARBA" id="ARBA00023054"/>
    </source>
</evidence>
<keyword evidence="10" id="KW-0597">Phosphoprotein</keyword>
<dbReference type="SMART" id="SM00239">
    <property type="entry name" value="C2"/>
    <property type="match status" value="1"/>
</dbReference>
<evidence type="ECO:0000256" key="5">
    <source>
        <dbReference type="ARBA" id="ARBA00004626"/>
    </source>
</evidence>
<reference evidence="28" key="2">
    <citation type="submission" date="2025-09" db="UniProtKB">
        <authorList>
            <consortium name="Ensembl"/>
        </authorList>
    </citation>
    <scope>IDENTIFICATION</scope>
</reference>
<keyword evidence="9" id="KW-0723">Serine/threonine-protein kinase</keyword>
<dbReference type="SMART" id="SM00220">
    <property type="entry name" value="S_TKc"/>
    <property type="match status" value="1"/>
</dbReference>
<dbReference type="Proteomes" id="UP000694402">
    <property type="component" value="Unassembled WGS sequence"/>
</dbReference>
<dbReference type="Gene3D" id="1.10.287.160">
    <property type="entry name" value="HR1 repeat"/>
    <property type="match status" value="3"/>
</dbReference>
<dbReference type="Gene3D" id="1.10.510.10">
    <property type="entry name" value="Transferase(Phosphotransferase) domain 1"/>
    <property type="match status" value="1"/>
</dbReference>
<dbReference type="InterPro" id="IPR000961">
    <property type="entry name" value="AGC-kinase_C"/>
</dbReference>
<evidence type="ECO:0000256" key="3">
    <source>
        <dbReference type="ARBA" id="ARBA00004370"/>
    </source>
</evidence>
<evidence type="ECO:0000256" key="16">
    <source>
        <dbReference type="ARBA" id="ARBA00023015"/>
    </source>
</evidence>
<dbReference type="SUPFAM" id="SSF49562">
    <property type="entry name" value="C2 domain (Calcium/lipid-binding domain, CaLB)"/>
    <property type="match status" value="1"/>
</dbReference>
<comment type="catalytic activity">
    <reaction evidence="22">
        <text>L-seryl-[protein] + ATP = O-phospho-L-seryl-[protein] + ADP + H(+)</text>
        <dbReference type="Rhea" id="RHEA:17989"/>
        <dbReference type="Rhea" id="RHEA-COMP:9863"/>
        <dbReference type="Rhea" id="RHEA-COMP:11604"/>
        <dbReference type="ChEBI" id="CHEBI:15378"/>
        <dbReference type="ChEBI" id="CHEBI:29999"/>
        <dbReference type="ChEBI" id="CHEBI:30616"/>
        <dbReference type="ChEBI" id="CHEBI:83421"/>
        <dbReference type="ChEBI" id="CHEBI:456216"/>
        <dbReference type="EC" id="2.7.11.13"/>
    </reaction>
</comment>
<accession>A0A8C8EZR5</accession>
<feature type="domain" description="AGC-kinase C-terminal" evidence="26">
    <location>
        <begin position="909"/>
        <end position="969"/>
    </location>
</feature>
<keyword evidence="14" id="KW-0418">Kinase</keyword>
<dbReference type="GO" id="GO:0005737">
    <property type="term" value="C:cytoplasm"/>
    <property type="evidence" value="ECO:0007669"/>
    <property type="project" value="UniProtKB-SubCell"/>
</dbReference>
<dbReference type="GO" id="GO:0032154">
    <property type="term" value="C:cleavage furrow"/>
    <property type="evidence" value="ECO:0007669"/>
    <property type="project" value="UniProtKB-SubCell"/>
</dbReference>
<dbReference type="InterPro" id="IPR000008">
    <property type="entry name" value="C2_dom"/>
</dbReference>
<dbReference type="GO" id="GO:0031267">
    <property type="term" value="F:small GTPase binding"/>
    <property type="evidence" value="ECO:0007669"/>
    <property type="project" value="InterPro"/>
</dbReference>
<dbReference type="InterPro" id="IPR036274">
    <property type="entry name" value="HR1_rpt_sf"/>
</dbReference>
<keyword evidence="12" id="KW-0677">Repeat</keyword>
<dbReference type="Pfam" id="PF00069">
    <property type="entry name" value="Pkinase"/>
    <property type="match status" value="1"/>
</dbReference>